<dbReference type="AlphaFoldDB" id="A0A840US88"/>
<dbReference type="GO" id="GO:0045259">
    <property type="term" value="C:proton-transporting ATP synthase complex"/>
    <property type="evidence" value="ECO:0007669"/>
    <property type="project" value="UniProtKB-KW"/>
</dbReference>
<organism evidence="9 10">
    <name type="scientific">Pectinatus brassicae</name>
    <dbReference type="NCBI Taxonomy" id="862415"/>
    <lineage>
        <taxon>Bacteria</taxon>
        <taxon>Bacillati</taxon>
        <taxon>Bacillota</taxon>
        <taxon>Negativicutes</taxon>
        <taxon>Selenomonadales</taxon>
        <taxon>Selenomonadaceae</taxon>
        <taxon>Pectinatus</taxon>
    </lineage>
</organism>
<comment type="function">
    <text evidence="8">This protein is part of the stalk that links CF(0) to CF(1). It either transmits conformational changes from CF(0) to CF(1) or is implicated in proton conduction.</text>
</comment>
<dbReference type="NCBIfam" id="TIGR01145">
    <property type="entry name" value="ATP_synt_delta"/>
    <property type="match status" value="1"/>
</dbReference>
<dbReference type="InterPro" id="IPR026015">
    <property type="entry name" value="ATP_synth_OSCP/delta_N_sf"/>
</dbReference>
<dbReference type="Proteomes" id="UP000559117">
    <property type="component" value="Unassembled WGS sequence"/>
</dbReference>
<evidence type="ECO:0000313" key="10">
    <source>
        <dbReference type="Proteomes" id="UP000559117"/>
    </source>
</evidence>
<dbReference type="SUPFAM" id="SSF47928">
    <property type="entry name" value="N-terminal domain of the delta subunit of the F1F0-ATP synthase"/>
    <property type="match status" value="1"/>
</dbReference>
<evidence type="ECO:0000256" key="7">
    <source>
        <dbReference type="ARBA" id="ARBA00023310"/>
    </source>
</evidence>
<sequence>MLNIQLAKKYAAAMFELAQDQNKLALCDKQLTQICELFNTNHDLQAFMDNPQVNITAKKNLMKKILTDEFEPSITNFLLLLIDKHRITLLTEIITSFHTLSNEAQGIQIAYVKTALPLSTGQEEALKKKLEVTTEKTIQLQTRVDKSILGGIIVKINDRVIDGSVVSQLKTIEKQLVTNC</sequence>
<evidence type="ECO:0000256" key="2">
    <source>
        <dbReference type="ARBA" id="ARBA00022448"/>
    </source>
</evidence>
<dbReference type="PROSITE" id="PS00389">
    <property type="entry name" value="ATPASE_DELTA"/>
    <property type="match status" value="1"/>
</dbReference>
<evidence type="ECO:0000256" key="3">
    <source>
        <dbReference type="ARBA" id="ARBA00022781"/>
    </source>
</evidence>
<comment type="caution">
    <text evidence="9">The sequence shown here is derived from an EMBL/GenBank/DDBJ whole genome shotgun (WGS) entry which is preliminary data.</text>
</comment>
<dbReference type="Gene3D" id="1.10.520.20">
    <property type="entry name" value="N-terminal domain of the delta subunit of the F1F0-ATP synthase"/>
    <property type="match status" value="1"/>
</dbReference>
<keyword evidence="5 8" id="KW-0472">Membrane</keyword>
<keyword evidence="3 8" id="KW-0375">Hydrogen ion transport</keyword>
<comment type="similarity">
    <text evidence="8">Belongs to the ATPase delta chain family.</text>
</comment>
<keyword evidence="2 8" id="KW-0813">Transport</keyword>
<dbReference type="NCBIfam" id="NF004403">
    <property type="entry name" value="PRK05758.2-4"/>
    <property type="match status" value="1"/>
</dbReference>
<dbReference type="NCBIfam" id="NF004402">
    <property type="entry name" value="PRK05758.2-2"/>
    <property type="match status" value="1"/>
</dbReference>
<evidence type="ECO:0000256" key="6">
    <source>
        <dbReference type="ARBA" id="ARBA00023196"/>
    </source>
</evidence>
<comment type="subcellular location">
    <subcellularLocation>
        <location evidence="8">Cell membrane</location>
        <topology evidence="8">Peripheral membrane protein</topology>
    </subcellularLocation>
    <subcellularLocation>
        <location evidence="1">Membrane</location>
    </subcellularLocation>
</comment>
<dbReference type="HAMAP" id="MF_01416">
    <property type="entry name" value="ATP_synth_delta_bact"/>
    <property type="match status" value="1"/>
</dbReference>
<keyword evidence="8" id="KW-1003">Cell membrane</keyword>
<dbReference type="InterPro" id="IPR020781">
    <property type="entry name" value="ATPase_OSCP/d_CS"/>
</dbReference>
<dbReference type="RefSeq" id="WP_183862481.1">
    <property type="nucleotide sequence ID" value="NZ_JACHFH010000030.1"/>
</dbReference>
<dbReference type="PRINTS" id="PR00125">
    <property type="entry name" value="ATPASEDELTA"/>
</dbReference>
<dbReference type="InterPro" id="IPR000711">
    <property type="entry name" value="ATPase_OSCP/dsu"/>
</dbReference>
<comment type="function">
    <text evidence="8">F(1)F(0) ATP synthase produces ATP from ADP in the presence of a proton or sodium gradient. F-type ATPases consist of two structural domains, F(1) containing the extramembraneous catalytic core and F(0) containing the membrane proton channel, linked together by a central stalk and a peripheral stalk. During catalysis, ATP synthesis in the catalytic domain of F(1) is coupled via a rotary mechanism of the central stalk subunits to proton translocation.</text>
</comment>
<keyword evidence="10" id="KW-1185">Reference proteome</keyword>
<evidence type="ECO:0000256" key="5">
    <source>
        <dbReference type="ARBA" id="ARBA00023136"/>
    </source>
</evidence>
<keyword evidence="4 8" id="KW-0406">Ion transport</keyword>
<evidence type="ECO:0000256" key="1">
    <source>
        <dbReference type="ARBA" id="ARBA00004370"/>
    </source>
</evidence>
<reference evidence="9 10" key="1">
    <citation type="submission" date="2020-08" db="EMBL/GenBank/DDBJ databases">
        <title>Genomic Encyclopedia of Type Strains, Phase IV (KMG-IV): sequencing the most valuable type-strain genomes for metagenomic binning, comparative biology and taxonomic classification.</title>
        <authorList>
            <person name="Goeker M."/>
        </authorList>
    </citation>
    <scope>NUCLEOTIDE SEQUENCE [LARGE SCALE GENOMIC DNA]</scope>
    <source>
        <strain evidence="9 10">DSM 24661</strain>
    </source>
</reference>
<evidence type="ECO:0000256" key="4">
    <source>
        <dbReference type="ARBA" id="ARBA00023065"/>
    </source>
</evidence>
<dbReference type="GO" id="GO:0046933">
    <property type="term" value="F:proton-transporting ATP synthase activity, rotational mechanism"/>
    <property type="evidence" value="ECO:0007669"/>
    <property type="project" value="UniProtKB-UniRule"/>
</dbReference>
<dbReference type="GO" id="GO:0005886">
    <property type="term" value="C:plasma membrane"/>
    <property type="evidence" value="ECO:0007669"/>
    <property type="project" value="UniProtKB-SubCell"/>
</dbReference>
<dbReference type="EMBL" id="JACHFH010000030">
    <property type="protein sequence ID" value="MBB5337012.1"/>
    <property type="molecule type" value="Genomic_DNA"/>
</dbReference>
<proteinExistence type="inferred from homology"/>
<name>A0A840US88_9FIRM</name>
<gene>
    <name evidence="8" type="primary">atpH</name>
    <name evidence="9" type="ORF">HNR32_002168</name>
</gene>
<keyword evidence="7 8" id="KW-0066">ATP synthesis</keyword>
<dbReference type="PANTHER" id="PTHR11910">
    <property type="entry name" value="ATP SYNTHASE DELTA CHAIN"/>
    <property type="match status" value="1"/>
</dbReference>
<dbReference type="Pfam" id="PF00213">
    <property type="entry name" value="OSCP"/>
    <property type="match status" value="1"/>
</dbReference>
<accession>A0A840US88</accession>
<evidence type="ECO:0000313" key="9">
    <source>
        <dbReference type="EMBL" id="MBB5337012.1"/>
    </source>
</evidence>
<keyword evidence="6 8" id="KW-0139">CF(1)</keyword>
<evidence type="ECO:0000256" key="8">
    <source>
        <dbReference type="HAMAP-Rule" id="MF_01416"/>
    </source>
</evidence>
<protein>
    <recommendedName>
        <fullName evidence="8">ATP synthase subunit delta</fullName>
    </recommendedName>
    <alternativeName>
        <fullName evidence="8">ATP synthase F(1) sector subunit delta</fullName>
    </alternativeName>
    <alternativeName>
        <fullName evidence="8">F-type ATPase subunit delta</fullName>
        <shortName evidence="8">F-ATPase subunit delta</shortName>
    </alternativeName>
</protein>